<evidence type="ECO:0000313" key="2">
    <source>
        <dbReference type="Proteomes" id="UP000664521"/>
    </source>
</evidence>
<evidence type="ECO:0000313" key="1">
    <source>
        <dbReference type="EMBL" id="CAF9903952.1"/>
    </source>
</evidence>
<protein>
    <submittedName>
        <fullName evidence="1">Uncharacterized protein</fullName>
    </submittedName>
</protein>
<organism evidence="1 2">
    <name type="scientific">Heterodermia speciosa</name>
    <dbReference type="NCBI Taxonomy" id="116794"/>
    <lineage>
        <taxon>Eukaryota</taxon>
        <taxon>Fungi</taxon>
        <taxon>Dikarya</taxon>
        <taxon>Ascomycota</taxon>
        <taxon>Pezizomycotina</taxon>
        <taxon>Lecanoromycetes</taxon>
        <taxon>OSLEUM clade</taxon>
        <taxon>Lecanoromycetidae</taxon>
        <taxon>Caliciales</taxon>
        <taxon>Physciaceae</taxon>
        <taxon>Heterodermia</taxon>
    </lineage>
</organism>
<proteinExistence type="predicted"/>
<accession>A0A8H3HVD1</accession>
<name>A0A8H3HVD1_9LECA</name>
<dbReference type="OrthoDB" id="3261350at2759"/>
<dbReference type="EMBL" id="CAJPDS010000002">
    <property type="protein sequence ID" value="CAF9903952.1"/>
    <property type="molecule type" value="Genomic_DNA"/>
</dbReference>
<sequence length="762" mass="82158">MPSAAEIQKGLQKDAVTQIANVSAQLREAIAASIPVAPDQYMTVAIPGEVIDIREASAGGTLLYDATQAFIPTSVRQEEARLVDKLLPLANVMIGNTGKSVARSYSRALDGLVPRKATLKSGVNEIRSPGEKSYDDAMKYLTTVDPATGLTPVDTYVEKQKLWANAQDEWDTAKLDAQKAAQSNPDNTTDGQVDQIKVLQDYNNWNQSNYRKFKFAVQGQWMDWVTNGNKYNVEYNFGLVDVDSIMARVENSKESMRNSTMVDFDGANELQGVNLTPRDWATKCKAKADGWYARNGSYTIEQIDAEILRLERLKISYNALATKAEAEPQAFPIDGPVAPTGTGVLDTDLTTKFQALYAAHAAYNLYVEKIRADPTQASAIEESDDYKAKRKALVAAQADVEKTIDGNREYHAQLTKYEAASLSGNSKESLNNWIQSMVSTIDHQIQSLNDKRAAKLGTFPITLPVIADASADDEAENGATDIAPPGAEFADDLFIEPAPTSGSGVPAAGSVSDPWTTITASFSATTQTSASDTSSWGFSVGGGAGWGLWSVGGSYSHDQSQSNSVADMANCDVSVTFSAMVVNIDRPWLYAELFNDFELDVADNILLSPGAMNLKAMMADQATPAVDAASSAKANNAVAYLAQYNSFPAFPTSFILAADTSIEFTGNTSHIEDHFSAHSNSGSTSVGWGPFHVSSSFHESASQELHQLQTTATGCKLTFGAPQIIGWVSQIVPELPRSKTYEPMVQNIVPDIPKPVAPVVSF</sequence>
<reference evidence="1" key="1">
    <citation type="submission" date="2021-03" db="EMBL/GenBank/DDBJ databases">
        <authorList>
            <person name="Tagirdzhanova G."/>
        </authorList>
    </citation>
    <scope>NUCLEOTIDE SEQUENCE</scope>
</reference>
<dbReference type="AlphaFoldDB" id="A0A8H3HVD1"/>
<gene>
    <name evidence="1" type="ORF">HETSPECPRED_003259</name>
</gene>
<dbReference type="Proteomes" id="UP000664521">
    <property type="component" value="Unassembled WGS sequence"/>
</dbReference>
<comment type="caution">
    <text evidence="1">The sequence shown here is derived from an EMBL/GenBank/DDBJ whole genome shotgun (WGS) entry which is preliminary data.</text>
</comment>
<keyword evidence="2" id="KW-1185">Reference proteome</keyword>